<dbReference type="OrthoDB" id="3190691at2"/>
<dbReference type="InterPro" id="IPR050114">
    <property type="entry name" value="UPF0173_UPF0282_UlaG_hydrolase"/>
</dbReference>
<evidence type="ECO:0000259" key="1">
    <source>
        <dbReference type="SMART" id="SM00849"/>
    </source>
</evidence>
<dbReference type="STRING" id="115433.SAMN05421835_10796"/>
<proteinExistence type="predicted"/>
<dbReference type="InterPro" id="IPR036866">
    <property type="entry name" value="RibonucZ/Hydroxyglut_hydro"/>
</dbReference>
<evidence type="ECO:0000313" key="2">
    <source>
        <dbReference type="EMBL" id="SFJ64864.1"/>
    </source>
</evidence>
<dbReference type="Proteomes" id="UP000199025">
    <property type="component" value="Unassembled WGS sequence"/>
</dbReference>
<sequence>MTEPLVITRVTHSCHLIQFGDLTVLTDPWFSQKLFYHPGEPVAFQPETLPHLDAVVISHEHYDHCDLGAFRRYRDKDVPLLVAGPVVGPARKAGFTNVRALEPWQSARVGDLTIAAAPGKHGCYEVTYVLSAGGRRVYFAGDTLLVPELRTLTDRYGPLDVALLPVNGLHIRMAGNKQVVMNAEEAAELTAVLRPKLAVPQHYAFTGGPIGDRLFLKSDKDPARFVEAARRLVPDVPVTVINPGEPLTVSP</sequence>
<protein>
    <submittedName>
        <fullName evidence="2">L-ascorbate metabolism protein UlaG, beta-lactamase superfamily</fullName>
    </submittedName>
</protein>
<dbReference type="SUPFAM" id="SSF56281">
    <property type="entry name" value="Metallo-hydrolase/oxidoreductase"/>
    <property type="match status" value="1"/>
</dbReference>
<dbReference type="Pfam" id="PF12706">
    <property type="entry name" value="Lactamase_B_2"/>
    <property type="match status" value="1"/>
</dbReference>
<dbReference type="Gene3D" id="3.60.15.10">
    <property type="entry name" value="Ribonuclease Z/Hydroxyacylglutathione hydrolase-like"/>
    <property type="match status" value="1"/>
</dbReference>
<reference evidence="2 3" key="1">
    <citation type="submission" date="2016-10" db="EMBL/GenBank/DDBJ databases">
        <authorList>
            <person name="de Groot N.N."/>
        </authorList>
    </citation>
    <scope>NUCLEOTIDE SEQUENCE [LARGE SCALE GENOMIC DNA]</scope>
    <source>
        <strain evidence="2 3">DSM 44468</strain>
    </source>
</reference>
<dbReference type="SMART" id="SM00849">
    <property type="entry name" value="Lactamase_B"/>
    <property type="match status" value="1"/>
</dbReference>
<dbReference type="InterPro" id="IPR001279">
    <property type="entry name" value="Metallo-B-lactamas"/>
</dbReference>
<accession>A0A1I3T1A9</accession>
<feature type="domain" description="Metallo-beta-lactamase" evidence="1">
    <location>
        <begin position="11"/>
        <end position="202"/>
    </location>
</feature>
<name>A0A1I3T1A9_9PSEU</name>
<dbReference type="PANTHER" id="PTHR43546">
    <property type="entry name" value="UPF0173 METAL-DEPENDENT HYDROLASE MJ1163-RELATED"/>
    <property type="match status" value="1"/>
</dbReference>
<keyword evidence="3" id="KW-1185">Reference proteome</keyword>
<gene>
    <name evidence="2" type="ORF">SAMN05421835_10796</name>
</gene>
<evidence type="ECO:0000313" key="3">
    <source>
        <dbReference type="Proteomes" id="UP000199025"/>
    </source>
</evidence>
<dbReference type="EMBL" id="FORP01000007">
    <property type="protein sequence ID" value="SFJ64864.1"/>
    <property type="molecule type" value="Genomic_DNA"/>
</dbReference>
<dbReference type="RefSeq" id="WP_091507308.1">
    <property type="nucleotide sequence ID" value="NZ_FORP01000007.1"/>
</dbReference>
<dbReference type="AlphaFoldDB" id="A0A1I3T1A9"/>
<organism evidence="2 3">
    <name type="scientific">Amycolatopsis sacchari</name>
    <dbReference type="NCBI Taxonomy" id="115433"/>
    <lineage>
        <taxon>Bacteria</taxon>
        <taxon>Bacillati</taxon>
        <taxon>Actinomycetota</taxon>
        <taxon>Actinomycetes</taxon>
        <taxon>Pseudonocardiales</taxon>
        <taxon>Pseudonocardiaceae</taxon>
        <taxon>Amycolatopsis</taxon>
    </lineage>
</organism>
<dbReference type="PANTHER" id="PTHR43546:SF8">
    <property type="entry name" value="METALLO-BETA-LACTAMASE DOMAIN-CONTAINING PROTEIN"/>
    <property type="match status" value="1"/>
</dbReference>